<dbReference type="Pfam" id="PF06541">
    <property type="entry name" value="ABC_trans_CmpB"/>
    <property type="match status" value="1"/>
</dbReference>
<keyword evidence="1" id="KW-0472">Membrane</keyword>
<sequence length="170" mass="20164">MQYLLYFYWKKSVYQNPASHTIFKKRVNRMERRLKIEKHLILFVLGGMGYFFLEVLVRGYSHYTMFLCGGACFLCIGLLNESVKIKMSFVSQMVLSTFIITGLELITGLIVNVWLGWDIWDYSDLPYNFKGQICLLYSVLWFFASSVAIVMDDFLRYKLFHEEKPHYKIL</sequence>
<dbReference type="InterPro" id="IPR010540">
    <property type="entry name" value="CmpB_TMEM229"/>
</dbReference>
<evidence type="ECO:0000313" key="2">
    <source>
        <dbReference type="EMBL" id="VYS96255.1"/>
    </source>
</evidence>
<name>A0A6N2SXJ9_9FIRM</name>
<evidence type="ECO:0008006" key="3">
    <source>
        <dbReference type="Google" id="ProtNLM"/>
    </source>
</evidence>
<keyword evidence="1" id="KW-1133">Transmembrane helix</keyword>
<accession>A0A6N2SXJ9</accession>
<feature type="transmembrane region" description="Helical" evidence="1">
    <location>
        <begin position="39"/>
        <end position="57"/>
    </location>
</feature>
<feature type="transmembrane region" description="Helical" evidence="1">
    <location>
        <begin position="93"/>
        <end position="115"/>
    </location>
</feature>
<gene>
    <name evidence="2" type="ORF">ACLFYP115_01102</name>
</gene>
<dbReference type="AlphaFoldDB" id="A0A6N2SXJ9"/>
<feature type="transmembrane region" description="Helical" evidence="1">
    <location>
        <begin position="135"/>
        <end position="155"/>
    </location>
</feature>
<protein>
    <recommendedName>
        <fullName evidence="3">ABC-transporter type IV</fullName>
    </recommendedName>
</protein>
<feature type="transmembrane region" description="Helical" evidence="1">
    <location>
        <begin position="63"/>
        <end position="81"/>
    </location>
</feature>
<evidence type="ECO:0000256" key="1">
    <source>
        <dbReference type="SAM" id="Phobius"/>
    </source>
</evidence>
<dbReference type="EMBL" id="CACRSQ010000003">
    <property type="protein sequence ID" value="VYS96255.1"/>
    <property type="molecule type" value="Genomic_DNA"/>
</dbReference>
<reference evidence="2" key="1">
    <citation type="submission" date="2019-11" db="EMBL/GenBank/DDBJ databases">
        <authorList>
            <person name="Feng L."/>
        </authorList>
    </citation>
    <scope>NUCLEOTIDE SEQUENCE</scope>
    <source>
        <strain evidence="2">AcaccaeLFYP115</strain>
    </source>
</reference>
<proteinExistence type="predicted"/>
<organism evidence="2">
    <name type="scientific">Anaerostipes caccae</name>
    <dbReference type="NCBI Taxonomy" id="105841"/>
    <lineage>
        <taxon>Bacteria</taxon>
        <taxon>Bacillati</taxon>
        <taxon>Bacillota</taxon>
        <taxon>Clostridia</taxon>
        <taxon>Lachnospirales</taxon>
        <taxon>Lachnospiraceae</taxon>
        <taxon>Anaerostipes</taxon>
    </lineage>
</organism>
<keyword evidence="1" id="KW-0812">Transmembrane</keyword>